<feature type="transmembrane region" description="Helical" evidence="2">
    <location>
        <begin position="199"/>
        <end position="218"/>
    </location>
</feature>
<keyword evidence="2" id="KW-1133">Transmembrane helix</keyword>
<keyword evidence="2" id="KW-0472">Membrane</keyword>
<feature type="transmembrane region" description="Helical" evidence="2">
    <location>
        <begin position="332"/>
        <end position="352"/>
    </location>
</feature>
<reference evidence="3 4" key="1">
    <citation type="submission" date="2017-05" db="EMBL/GenBank/DDBJ databases">
        <title>Genome of Polynucleobacter sp. MWH-Feld-100.</title>
        <authorList>
            <person name="Hahn M.W."/>
        </authorList>
    </citation>
    <scope>NUCLEOTIDE SEQUENCE [LARGE SCALE GENOMIC DNA]</scope>
    <source>
        <strain evidence="3 4">MWH-Feld-100</strain>
    </source>
</reference>
<evidence type="ECO:0000313" key="4">
    <source>
        <dbReference type="Proteomes" id="UP000197528"/>
    </source>
</evidence>
<gene>
    <name evidence="3" type="ORF">CBI31_00055</name>
</gene>
<name>A0A254PWL2_9BURK</name>
<dbReference type="Proteomes" id="UP000197528">
    <property type="component" value="Unassembled WGS sequence"/>
</dbReference>
<evidence type="ECO:0000256" key="1">
    <source>
        <dbReference type="SAM" id="MobiDB-lite"/>
    </source>
</evidence>
<feature type="compositionally biased region" description="Basic and acidic residues" evidence="1">
    <location>
        <begin position="411"/>
        <end position="424"/>
    </location>
</feature>
<feature type="transmembrane region" description="Helical" evidence="2">
    <location>
        <begin position="359"/>
        <end position="379"/>
    </location>
</feature>
<accession>A0A254PWL2</accession>
<feature type="transmembrane region" description="Helical" evidence="2">
    <location>
        <begin position="174"/>
        <end position="192"/>
    </location>
</feature>
<feature type="transmembrane region" description="Helical" evidence="2">
    <location>
        <begin position="20"/>
        <end position="49"/>
    </location>
</feature>
<feature type="transmembrane region" description="Helical" evidence="2">
    <location>
        <begin position="96"/>
        <end position="115"/>
    </location>
</feature>
<organism evidence="3 4">
    <name type="scientific">Polynucleobacter campilacus</name>
    <dbReference type="NCBI Taxonomy" id="1743163"/>
    <lineage>
        <taxon>Bacteria</taxon>
        <taxon>Pseudomonadati</taxon>
        <taxon>Pseudomonadota</taxon>
        <taxon>Betaproteobacteria</taxon>
        <taxon>Burkholderiales</taxon>
        <taxon>Burkholderiaceae</taxon>
        <taxon>Polynucleobacter</taxon>
    </lineage>
</organism>
<proteinExistence type="predicted"/>
<protein>
    <submittedName>
        <fullName evidence="3">Uncharacterized protein</fullName>
    </submittedName>
</protein>
<evidence type="ECO:0000256" key="2">
    <source>
        <dbReference type="SAM" id="Phobius"/>
    </source>
</evidence>
<feature type="transmembrane region" description="Helical" evidence="2">
    <location>
        <begin position="122"/>
        <end position="147"/>
    </location>
</feature>
<keyword evidence="4" id="KW-1185">Reference proteome</keyword>
<sequence length="424" mass="48547">MTLTQNPQIELSPFKIGLLGFIPLTLGFGVYPLLIPALVMALFGIFWIGPRSFVKNLQKTVLAPGFLLFLTLLGLFFACYRGFYLPYHPEILIMPWSYFRVLFGLCLFTLLWVALFEKDGDLIGFIWLLCFGSLLFCLATVALAMWLQKPPFYASIIDIRYLPFGIQKFINTPGIANLLCLFPMAFLAALLLKPDQRPRWFWTLGILGFTLSLIAGIALGQRSYFVVVLFIAPLLVAIFLLLLRSWRAFIALCILLMSYPLLRWLDQVMGMHFLHRPLDQTLFNDARFQMLQYWFERVIANPFQRIEVGPSQYAHLEWFHNFFADIHRLSGFWALLAAVVLVTYIFIRLLYLIKVDRRVGLFLMAIAIPCFLIMNTSVVPEAERQPFLLLLAIGAISEVILGRHRGSSKSPHSDPVAKHDIVNT</sequence>
<feature type="region of interest" description="Disordered" evidence="1">
    <location>
        <begin position="405"/>
        <end position="424"/>
    </location>
</feature>
<evidence type="ECO:0000313" key="3">
    <source>
        <dbReference type="EMBL" id="OWS70684.1"/>
    </source>
</evidence>
<feature type="transmembrane region" description="Helical" evidence="2">
    <location>
        <begin position="61"/>
        <end position="84"/>
    </location>
</feature>
<dbReference type="EMBL" id="NGUP01000001">
    <property type="protein sequence ID" value="OWS70684.1"/>
    <property type="molecule type" value="Genomic_DNA"/>
</dbReference>
<feature type="transmembrane region" description="Helical" evidence="2">
    <location>
        <begin position="224"/>
        <end position="243"/>
    </location>
</feature>
<dbReference type="AlphaFoldDB" id="A0A254PWL2"/>
<keyword evidence="2" id="KW-0812">Transmembrane</keyword>
<feature type="transmembrane region" description="Helical" evidence="2">
    <location>
        <begin position="248"/>
        <end position="265"/>
    </location>
</feature>
<comment type="caution">
    <text evidence="3">The sequence shown here is derived from an EMBL/GenBank/DDBJ whole genome shotgun (WGS) entry which is preliminary data.</text>
</comment>